<reference evidence="3 4" key="1">
    <citation type="submission" date="2024-04" db="EMBL/GenBank/DDBJ databases">
        <title>Phyllosticta paracitricarpa is synonymous to the EU quarantine fungus P. citricarpa based on phylogenomic analyses.</title>
        <authorList>
            <consortium name="Lawrence Berkeley National Laboratory"/>
            <person name="Van ingen-buijs V.A."/>
            <person name="Van westerhoven A.C."/>
            <person name="Haridas S."/>
            <person name="Skiadas P."/>
            <person name="Martin F."/>
            <person name="Groenewald J.Z."/>
            <person name="Crous P.W."/>
            <person name="Seidl M.F."/>
        </authorList>
    </citation>
    <scope>NUCLEOTIDE SEQUENCE [LARGE SCALE GENOMIC DNA]</scope>
    <source>
        <strain evidence="3 4">CPC 17464</strain>
    </source>
</reference>
<organism evidence="3 4">
    <name type="scientific">Phyllosticta citribraziliensis</name>
    <dbReference type="NCBI Taxonomy" id="989973"/>
    <lineage>
        <taxon>Eukaryota</taxon>
        <taxon>Fungi</taxon>
        <taxon>Dikarya</taxon>
        <taxon>Ascomycota</taxon>
        <taxon>Pezizomycotina</taxon>
        <taxon>Dothideomycetes</taxon>
        <taxon>Dothideomycetes incertae sedis</taxon>
        <taxon>Botryosphaeriales</taxon>
        <taxon>Phyllostictaceae</taxon>
        <taxon>Phyllosticta</taxon>
    </lineage>
</organism>
<accession>A0ABR1L210</accession>
<dbReference type="Proteomes" id="UP001360953">
    <property type="component" value="Unassembled WGS sequence"/>
</dbReference>
<sequence length="240" mass="27517">MDPASVISVTGACLTAIVRTSRELNEIIAKAKHTDKQVSLILARLGTIRATISQLQSWLHSDQNISPQVVTDLRTAIESCEIVVREVESHVLRVKSGWLGGKIRFIWDEGQFLMHQQSLDSQTAALGILLNVILLSACFWRIWRTEQHSGKPKTRHQFTLRRYDKARLSLGNRQMNYRPWTRRDSDSITKSSIPAHIERCSNDLHKTVHDIQGRQAQTPEHQRLDYRSLLQARPTRADLR</sequence>
<evidence type="ECO:0008006" key="5">
    <source>
        <dbReference type="Google" id="ProtNLM"/>
    </source>
</evidence>
<name>A0ABR1L210_9PEZI</name>
<dbReference type="GeneID" id="92027230"/>
<feature type="transmembrane region" description="Helical" evidence="2">
    <location>
        <begin position="124"/>
        <end position="143"/>
    </location>
</feature>
<keyword evidence="2" id="KW-0812">Transmembrane</keyword>
<proteinExistence type="predicted"/>
<feature type="region of interest" description="Disordered" evidence="1">
    <location>
        <begin position="212"/>
        <end position="240"/>
    </location>
</feature>
<keyword evidence="2" id="KW-1133">Transmembrane helix</keyword>
<protein>
    <recommendedName>
        <fullName evidence="5">Fungal N-terminal domain-containing protein</fullName>
    </recommendedName>
</protein>
<dbReference type="RefSeq" id="XP_066649868.1">
    <property type="nucleotide sequence ID" value="XM_066794324.1"/>
</dbReference>
<evidence type="ECO:0000313" key="3">
    <source>
        <dbReference type="EMBL" id="KAK7529288.1"/>
    </source>
</evidence>
<evidence type="ECO:0000256" key="2">
    <source>
        <dbReference type="SAM" id="Phobius"/>
    </source>
</evidence>
<evidence type="ECO:0000256" key="1">
    <source>
        <dbReference type="SAM" id="MobiDB-lite"/>
    </source>
</evidence>
<keyword evidence="2" id="KW-0472">Membrane</keyword>
<gene>
    <name evidence="3" type="ORF">J3D65DRAFT_178849</name>
</gene>
<comment type="caution">
    <text evidence="3">The sequence shown here is derived from an EMBL/GenBank/DDBJ whole genome shotgun (WGS) entry which is preliminary data.</text>
</comment>
<dbReference type="EMBL" id="JBBPEH010000017">
    <property type="protein sequence ID" value="KAK7529288.1"/>
    <property type="molecule type" value="Genomic_DNA"/>
</dbReference>
<evidence type="ECO:0000313" key="4">
    <source>
        <dbReference type="Proteomes" id="UP001360953"/>
    </source>
</evidence>
<keyword evidence="4" id="KW-1185">Reference proteome</keyword>